<dbReference type="GeneID" id="93485341"/>
<keyword evidence="3" id="KW-1185">Reference proteome</keyword>
<dbReference type="Proteomes" id="UP000591941">
    <property type="component" value="Unassembled WGS sequence"/>
</dbReference>
<dbReference type="OrthoDB" id="9937245at2"/>
<evidence type="ECO:0000313" key="3">
    <source>
        <dbReference type="Proteomes" id="UP000591941"/>
    </source>
</evidence>
<dbReference type="AlphaFoldDB" id="A0A841QWV9"/>
<dbReference type="EMBL" id="JACHHI010000001">
    <property type="protein sequence ID" value="MBB6477034.1"/>
    <property type="molecule type" value="Genomic_DNA"/>
</dbReference>
<evidence type="ECO:0000256" key="1">
    <source>
        <dbReference type="SAM" id="MobiDB-lite"/>
    </source>
</evidence>
<protein>
    <submittedName>
        <fullName evidence="2">Uncharacterized protein</fullName>
    </submittedName>
</protein>
<feature type="compositionally biased region" description="Basic and acidic residues" evidence="1">
    <location>
        <begin position="36"/>
        <end position="49"/>
    </location>
</feature>
<reference evidence="2 3" key="1">
    <citation type="submission" date="2020-08" db="EMBL/GenBank/DDBJ databases">
        <title>Genomic Encyclopedia of Type Strains, Phase IV (KMG-IV): sequencing the most valuable type-strain genomes for metagenomic binning, comparative biology and taxonomic classification.</title>
        <authorList>
            <person name="Goeker M."/>
        </authorList>
    </citation>
    <scope>NUCLEOTIDE SEQUENCE [LARGE SCALE GENOMIC DNA]</scope>
    <source>
        <strain evidence="2 3">DSM 21255</strain>
    </source>
</reference>
<comment type="caution">
    <text evidence="2">The sequence shown here is derived from an EMBL/GenBank/DDBJ whole genome shotgun (WGS) entry which is preliminary data.</text>
</comment>
<accession>A0A841QWV9</accession>
<proteinExistence type="predicted"/>
<evidence type="ECO:0000313" key="2">
    <source>
        <dbReference type="EMBL" id="MBB6477034.1"/>
    </source>
</evidence>
<feature type="region of interest" description="Disordered" evidence="1">
    <location>
        <begin position="30"/>
        <end position="50"/>
    </location>
</feature>
<gene>
    <name evidence="2" type="ORF">HNR45_000056</name>
</gene>
<organism evidence="2 3">
    <name type="scientific">Negativicoccus succinicivorans</name>
    <dbReference type="NCBI Taxonomy" id="620903"/>
    <lineage>
        <taxon>Bacteria</taxon>
        <taxon>Bacillati</taxon>
        <taxon>Bacillota</taxon>
        <taxon>Negativicutes</taxon>
        <taxon>Veillonellales</taxon>
        <taxon>Veillonellaceae</taxon>
        <taxon>Negativicoccus</taxon>
    </lineage>
</organism>
<name>A0A841QWV9_9FIRM</name>
<sequence>MKRDAGGKQCVSVSNPNVERVRRWEKMMHHNASFSEDEHPRDKKGRFAERGLAFADNASRMKSRGRKEVRLPPKEYAKVMHELHTNLTKEERNEKYLVKHIGDYAYDIENHGFNDYLIVRKKRI</sequence>
<dbReference type="RefSeq" id="WP_159822112.1">
    <property type="nucleotide sequence ID" value="NZ_CABWNB010000001.1"/>
</dbReference>